<dbReference type="GO" id="GO:0020037">
    <property type="term" value="F:heme binding"/>
    <property type="evidence" value="ECO:0007669"/>
    <property type="project" value="InterPro"/>
</dbReference>
<evidence type="ECO:0000256" key="5">
    <source>
        <dbReference type="ARBA" id="ARBA00023004"/>
    </source>
</evidence>
<keyword evidence="4 8" id="KW-0560">Oxidoreductase</keyword>
<dbReference type="EMBL" id="JABWDU010000015">
    <property type="protein sequence ID" value="NVD43229.1"/>
    <property type="molecule type" value="Genomic_DNA"/>
</dbReference>
<reference evidence="9 10" key="1">
    <citation type="submission" date="2020-06" db="EMBL/GenBank/DDBJ databases">
        <authorList>
            <person name="Grouzdev D.S."/>
        </authorList>
    </citation>
    <scope>NUCLEOTIDE SEQUENCE [LARGE SCALE GENOMIC DNA]</scope>
    <source>
        <strain evidence="9 10">HO-A22</strain>
    </source>
</reference>
<dbReference type="PRINTS" id="PR00463">
    <property type="entry name" value="EP450I"/>
</dbReference>
<proteinExistence type="inferred from homology"/>
<evidence type="ECO:0000313" key="9">
    <source>
        <dbReference type="EMBL" id="NVD43229.1"/>
    </source>
</evidence>
<keyword evidence="3 7" id="KW-0479">Metal-binding</keyword>
<dbReference type="Proteomes" id="UP000520198">
    <property type="component" value="Unassembled WGS sequence"/>
</dbReference>
<dbReference type="PANTHER" id="PTHR24291:SF50">
    <property type="entry name" value="BIFUNCTIONAL ALBAFLAVENONE MONOOXYGENASE_TERPENE SYNTHASE"/>
    <property type="match status" value="1"/>
</dbReference>
<dbReference type="PRINTS" id="PR00385">
    <property type="entry name" value="P450"/>
</dbReference>
<dbReference type="RefSeq" id="WP_176356556.1">
    <property type="nucleotide sequence ID" value="NZ_JABWDU010000015.1"/>
</dbReference>
<evidence type="ECO:0000256" key="7">
    <source>
        <dbReference type="PIRSR" id="PIRSR602401-1"/>
    </source>
</evidence>
<evidence type="ECO:0000256" key="2">
    <source>
        <dbReference type="ARBA" id="ARBA00022617"/>
    </source>
</evidence>
<dbReference type="AlphaFoldDB" id="A0A7Y6URM5"/>
<dbReference type="PROSITE" id="PS00086">
    <property type="entry name" value="CYTOCHROME_P450"/>
    <property type="match status" value="1"/>
</dbReference>
<keyword evidence="5 7" id="KW-0408">Iron</keyword>
<gene>
    <name evidence="9" type="ORF">HT585_30640</name>
</gene>
<dbReference type="InterPro" id="IPR002401">
    <property type="entry name" value="Cyt_P450_E_grp-I"/>
</dbReference>
<accession>A0A7Y6URM5</accession>
<protein>
    <submittedName>
        <fullName evidence="9">Cytochrome P450</fullName>
    </submittedName>
</protein>
<organism evidence="9 10">
    <name type="scientific">Ensifer oleiphilus</name>
    <dbReference type="NCBI Taxonomy" id="2742698"/>
    <lineage>
        <taxon>Bacteria</taxon>
        <taxon>Pseudomonadati</taxon>
        <taxon>Pseudomonadota</taxon>
        <taxon>Alphaproteobacteria</taxon>
        <taxon>Hyphomicrobiales</taxon>
        <taxon>Rhizobiaceae</taxon>
        <taxon>Sinorhizobium/Ensifer group</taxon>
        <taxon>Ensifer</taxon>
    </lineage>
</organism>
<evidence type="ECO:0000256" key="3">
    <source>
        <dbReference type="ARBA" id="ARBA00022723"/>
    </source>
</evidence>
<dbReference type="InterPro" id="IPR036396">
    <property type="entry name" value="Cyt_P450_sf"/>
</dbReference>
<keyword evidence="10" id="KW-1185">Reference proteome</keyword>
<sequence>MDMRPEPFEPPAPTPRVGVPSYLKIIKTVLRNPLELWGEPSYTLPWIETKFITQRTLIVNDPGLIRYILVENVSNYEMSKVRRLILRPILRDGLLTAEGEIWKRSRKAIAPVFTPRHAKGFAGQMLRRSEEFVERYAAAKVKPFTTNVASDMTELTFDILAETLFSGEVAVEREGFVQSVEELLHRMGRVDPMDILLAPEWLPRLTRIGGKKVMNRFRTIVSETMALRRQRMATDPTGTPNDFLTLLLQTEGANGLSTEEIEDNILTFIGAGHETTARALAWTLYCVANTPAFREAMETEIDGVMKSGADPVEWLTLMPHVLAAFEEAMRLYPPAPSINRAAIEEDEWTSPTGERVRIPKGIAVLVMPWTLHRHVLYWDRPRAFMPERFLPENREKLHRFQYLPFGAGPRICIGATFALQEAVIALAVLMHRFRFDVTDETKPWPVQRLTTQPRGGLPMRVSAR</sequence>
<dbReference type="PANTHER" id="PTHR24291">
    <property type="entry name" value="CYTOCHROME P450 FAMILY 4"/>
    <property type="match status" value="1"/>
</dbReference>
<evidence type="ECO:0000256" key="1">
    <source>
        <dbReference type="ARBA" id="ARBA00010617"/>
    </source>
</evidence>
<dbReference type="GO" id="GO:0016705">
    <property type="term" value="F:oxidoreductase activity, acting on paired donors, with incorporation or reduction of molecular oxygen"/>
    <property type="evidence" value="ECO:0007669"/>
    <property type="project" value="InterPro"/>
</dbReference>
<evidence type="ECO:0000313" key="10">
    <source>
        <dbReference type="Proteomes" id="UP000520198"/>
    </source>
</evidence>
<dbReference type="GO" id="GO:0004497">
    <property type="term" value="F:monooxygenase activity"/>
    <property type="evidence" value="ECO:0007669"/>
    <property type="project" value="UniProtKB-KW"/>
</dbReference>
<comment type="caution">
    <text evidence="9">The sequence shown here is derived from an EMBL/GenBank/DDBJ whole genome shotgun (WGS) entry which is preliminary data.</text>
</comment>
<evidence type="ECO:0000256" key="4">
    <source>
        <dbReference type="ARBA" id="ARBA00023002"/>
    </source>
</evidence>
<evidence type="ECO:0000256" key="6">
    <source>
        <dbReference type="ARBA" id="ARBA00023033"/>
    </source>
</evidence>
<dbReference type="GO" id="GO:0005506">
    <property type="term" value="F:iron ion binding"/>
    <property type="evidence" value="ECO:0007669"/>
    <property type="project" value="InterPro"/>
</dbReference>
<dbReference type="InterPro" id="IPR050196">
    <property type="entry name" value="Cytochrome_P450_Monoox"/>
</dbReference>
<name>A0A7Y6URM5_9HYPH</name>
<dbReference type="InterPro" id="IPR017972">
    <property type="entry name" value="Cyt_P450_CS"/>
</dbReference>
<comment type="similarity">
    <text evidence="1 8">Belongs to the cytochrome P450 family.</text>
</comment>
<keyword evidence="6 8" id="KW-0503">Monooxygenase</keyword>
<keyword evidence="2 7" id="KW-0349">Heme</keyword>
<feature type="binding site" description="axial binding residue" evidence="7">
    <location>
        <position position="412"/>
    </location>
    <ligand>
        <name>heme</name>
        <dbReference type="ChEBI" id="CHEBI:30413"/>
    </ligand>
    <ligandPart>
        <name>Fe</name>
        <dbReference type="ChEBI" id="CHEBI:18248"/>
    </ligandPart>
</feature>
<comment type="cofactor">
    <cofactor evidence="7">
        <name>heme</name>
        <dbReference type="ChEBI" id="CHEBI:30413"/>
    </cofactor>
</comment>
<dbReference type="SUPFAM" id="SSF48264">
    <property type="entry name" value="Cytochrome P450"/>
    <property type="match status" value="1"/>
</dbReference>
<dbReference type="Gene3D" id="1.10.630.10">
    <property type="entry name" value="Cytochrome P450"/>
    <property type="match status" value="1"/>
</dbReference>
<evidence type="ECO:0000256" key="8">
    <source>
        <dbReference type="RuleBase" id="RU000461"/>
    </source>
</evidence>
<dbReference type="Pfam" id="PF00067">
    <property type="entry name" value="p450"/>
    <property type="match status" value="1"/>
</dbReference>
<dbReference type="InterPro" id="IPR001128">
    <property type="entry name" value="Cyt_P450"/>
</dbReference>